<evidence type="ECO:0000313" key="6">
    <source>
        <dbReference type="Proteomes" id="UP000192927"/>
    </source>
</evidence>
<keyword evidence="2" id="KW-0183">Conidiation</keyword>
<evidence type="ECO:0000259" key="4">
    <source>
        <dbReference type="PROSITE" id="PS51299"/>
    </source>
</evidence>
<feature type="compositionally biased region" description="Low complexity" evidence="3">
    <location>
        <begin position="232"/>
        <end position="244"/>
    </location>
</feature>
<keyword evidence="6" id="KW-1185">Reference proteome</keyword>
<keyword evidence="5" id="KW-0238">DNA-binding</keyword>
<protein>
    <submittedName>
        <fullName evidence="5">Transcription regulator HTH, APSES-type DNA-binding domain</fullName>
    </submittedName>
</protein>
<feature type="compositionally biased region" description="Acidic residues" evidence="3">
    <location>
        <begin position="343"/>
        <end position="352"/>
    </location>
</feature>
<dbReference type="SUPFAM" id="SSF54616">
    <property type="entry name" value="DNA-binding domain of Mlu1-box binding protein MBP1"/>
    <property type="match status" value="1"/>
</dbReference>
<reference evidence="6" key="1">
    <citation type="submission" date="2017-03" db="EMBL/GenBank/DDBJ databases">
        <authorList>
            <person name="Sharma R."/>
            <person name="Thines M."/>
        </authorList>
    </citation>
    <scope>NUCLEOTIDE SEQUENCE [LARGE SCALE GENOMIC DNA]</scope>
</reference>
<feature type="region of interest" description="Disordered" evidence="3">
    <location>
        <begin position="1"/>
        <end position="25"/>
    </location>
</feature>
<dbReference type="InterPro" id="IPR003163">
    <property type="entry name" value="Tscrpt_reg_HTH_APSES-type"/>
</dbReference>
<keyword evidence="1" id="KW-0749">Sporulation</keyword>
<dbReference type="GO" id="GO:0003677">
    <property type="term" value="F:DNA binding"/>
    <property type="evidence" value="ECO:0007669"/>
    <property type="project" value="UniProtKB-KW"/>
</dbReference>
<feature type="region of interest" description="Disordered" evidence="3">
    <location>
        <begin position="327"/>
        <end position="355"/>
    </location>
</feature>
<dbReference type="GO" id="GO:0030435">
    <property type="term" value="P:sporulation resulting in formation of a cellular spore"/>
    <property type="evidence" value="ECO:0007669"/>
    <property type="project" value="UniProtKB-KW"/>
</dbReference>
<feature type="compositionally biased region" description="Low complexity" evidence="3">
    <location>
        <begin position="196"/>
        <end position="214"/>
    </location>
</feature>
<dbReference type="PANTHER" id="PTHR38044:SF1">
    <property type="entry name" value="BOUQUET FORMATION PROTEIN 4"/>
    <property type="match status" value="1"/>
</dbReference>
<evidence type="ECO:0000256" key="1">
    <source>
        <dbReference type="ARBA" id="ARBA00022969"/>
    </source>
</evidence>
<dbReference type="GO" id="GO:0044820">
    <property type="term" value="P:mitotic telomere tethering at nuclear periphery"/>
    <property type="evidence" value="ECO:0007669"/>
    <property type="project" value="TreeGrafter"/>
</dbReference>
<dbReference type="InterPro" id="IPR036887">
    <property type="entry name" value="HTH_APSES_sf"/>
</dbReference>
<dbReference type="GO" id="GO:0048315">
    <property type="term" value="P:conidium formation"/>
    <property type="evidence" value="ECO:0007669"/>
    <property type="project" value="UniProtKB-KW"/>
</dbReference>
<evidence type="ECO:0000256" key="2">
    <source>
        <dbReference type="ARBA" id="ARBA00023321"/>
    </source>
</evidence>
<dbReference type="PROSITE" id="PS51299">
    <property type="entry name" value="HTH_APSES"/>
    <property type="match status" value="1"/>
</dbReference>
<dbReference type="SMART" id="SM01252">
    <property type="entry name" value="KilA-N"/>
    <property type="match status" value="1"/>
</dbReference>
<name>A0A1W5D8L1_9LECA</name>
<accession>A0A1W5D8L1</accession>
<proteinExistence type="predicted"/>
<evidence type="ECO:0000256" key="3">
    <source>
        <dbReference type="SAM" id="MobiDB-lite"/>
    </source>
</evidence>
<dbReference type="EMBL" id="FWEW01003509">
    <property type="protein sequence ID" value="SLM39456.1"/>
    <property type="molecule type" value="Genomic_DNA"/>
</dbReference>
<organism evidence="5 6">
    <name type="scientific">Lasallia pustulata</name>
    <dbReference type="NCBI Taxonomy" id="136370"/>
    <lineage>
        <taxon>Eukaryota</taxon>
        <taxon>Fungi</taxon>
        <taxon>Dikarya</taxon>
        <taxon>Ascomycota</taxon>
        <taxon>Pezizomycotina</taxon>
        <taxon>Lecanoromycetes</taxon>
        <taxon>OSLEUM clade</taxon>
        <taxon>Umbilicariomycetidae</taxon>
        <taxon>Umbilicariales</taxon>
        <taxon>Umbilicariaceae</taxon>
        <taxon>Lasallia</taxon>
    </lineage>
</organism>
<dbReference type="InterPro" id="IPR037548">
    <property type="entry name" value="Bqt4"/>
</dbReference>
<dbReference type="InterPro" id="IPR018004">
    <property type="entry name" value="KilA/APSES_HTH"/>
</dbReference>
<evidence type="ECO:0000313" key="5">
    <source>
        <dbReference type="EMBL" id="SLM39456.1"/>
    </source>
</evidence>
<feature type="domain" description="HTH APSES-type" evidence="4">
    <location>
        <begin position="66"/>
        <end position="175"/>
    </location>
</feature>
<dbReference type="PANTHER" id="PTHR38044">
    <property type="entry name" value="BOUQUET FORMATION PROTEIN 4"/>
    <property type="match status" value="1"/>
</dbReference>
<dbReference type="GO" id="GO:1990862">
    <property type="term" value="C:nuclear membrane complex Bqt3-Bqt4"/>
    <property type="evidence" value="ECO:0007669"/>
    <property type="project" value="InterPro"/>
</dbReference>
<sequence>MPPNRPLPKRRNPLLAPENSPEHEQLVEKRRLGQTNLTVKDGQVGTSNATLHKNLGMFNYAHLRCPLPENLKGSEIFTPAQHQAYPESYFLMRRSSDGYISATGMFKASFPWAKHAEEIAERDYIKSLPTTSPDEVAGNVWIPETYALELAEEYGIVAWIKALLDDAPVAGAEDPKKSISPPPKFTFVANDRTSLAPRGATPRGRGRPRASSPGKGLTAGARVASPRKSRATKATNAANAASTRDANASLQTALDNAASAAGSEYVGGDMVKVEVESAVEVDGDTETTRTNVRVEMPAGNPELRLPESTEKMIATAKEMVEEAGRLGGEANGSKTGKRKAEELDVDDEEDEWADRQLQPAKRARLLEQELKKEKVRARALIGVAVTLTIGALMPYVI</sequence>
<dbReference type="FunFam" id="3.10.260.10:FF:000002">
    <property type="entry name" value="APSES transcription factor, putative"/>
    <property type="match status" value="1"/>
</dbReference>
<dbReference type="GO" id="GO:0070197">
    <property type="term" value="P:meiotic attachment of telomere to nuclear envelope"/>
    <property type="evidence" value="ECO:0007669"/>
    <property type="project" value="InterPro"/>
</dbReference>
<dbReference type="Proteomes" id="UP000192927">
    <property type="component" value="Unassembled WGS sequence"/>
</dbReference>
<feature type="region of interest" description="Disordered" evidence="3">
    <location>
        <begin position="171"/>
        <end position="244"/>
    </location>
</feature>
<dbReference type="Gene3D" id="3.10.260.10">
    <property type="entry name" value="Transcription regulator HTH, APSES-type DNA-binding domain"/>
    <property type="match status" value="1"/>
</dbReference>
<dbReference type="AlphaFoldDB" id="A0A1W5D8L1"/>